<evidence type="ECO:0000313" key="1">
    <source>
        <dbReference type="EMBL" id="KAJ1081972.1"/>
    </source>
</evidence>
<evidence type="ECO:0008006" key="3">
    <source>
        <dbReference type="Google" id="ProtNLM"/>
    </source>
</evidence>
<keyword evidence="2" id="KW-1185">Reference proteome</keyword>
<proteinExistence type="predicted"/>
<organism evidence="1 2">
    <name type="scientific">Pleurodeles waltl</name>
    <name type="common">Iberian ribbed newt</name>
    <dbReference type="NCBI Taxonomy" id="8319"/>
    <lineage>
        <taxon>Eukaryota</taxon>
        <taxon>Metazoa</taxon>
        <taxon>Chordata</taxon>
        <taxon>Craniata</taxon>
        <taxon>Vertebrata</taxon>
        <taxon>Euteleostomi</taxon>
        <taxon>Amphibia</taxon>
        <taxon>Batrachia</taxon>
        <taxon>Caudata</taxon>
        <taxon>Salamandroidea</taxon>
        <taxon>Salamandridae</taxon>
        <taxon>Pleurodelinae</taxon>
        <taxon>Pleurodeles</taxon>
    </lineage>
</organism>
<evidence type="ECO:0000313" key="2">
    <source>
        <dbReference type="Proteomes" id="UP001066276"/>
    </source>
</evidence>
<reference evidence="1" key="1">
    <citation type="journal article" date="2022" name="bioRxiv">
        <title>Sequencing and chromosome-scale assembly of the giantPleurodeles waltlgenome.</title>
        <authorList>
            <person name="Brown T."/>
            <person name="Elewa A."/>
            <person name="Iarovenko S."/>
            <person name="Subramanian E."/>
            <person name="Araus A.J."/>
            <person name="Petzold A."/>
            <person name="Susuki M."/>
            <person name="Suzuki K.-i.T."/>
            <person name="Hayashi T."/>
            <person name="Toyoda A."/>
            <person name="Oliveira C."/>
            <person name="Osipova E."/>
            <person name="Leigh N.D."/>
            <person name="Simon A."/>
            <person name="Yun M.H."/>
        </authorList>
    </citation>
    <scope>NUCLEOTIDE SEQUENCE</scope>
    <source>
        <strain evidence="1">20211129_DDA</strain>
        <tissue evidence="1">Liver</tissue>
    </source>
</reference>
<sequence length="93" mass="10533">MCLLGKGPCPKNRKPTFRCIALALVMYRRLIAMHWKAPAAPGFDLWRAELLRWAKAEAQTLQLLIDKGIPAKGLNTWNSFVKTIESKDDSRPP</sequence>
<dbReference type="EMBL" id="JANPWB010000016">
    <property type="protein sequence ID" value="KAJ1081972.1"/>
    <property type="molecule type" value="Genomic_DNA"/>
</dbReference>
<dbReference type="AlphaFoldDB" id="A0AAV7KRY3"/>
<accession>A0AAV7KRY3</accession>
<dbReference type="Proteomes" id="UP001066276">
    <property type="component" value="Chromosome 12"/>
</dbReference>
<gene>
    <name evidence="1" type="ORF">NDU88_002144</name>
</gene>
<protein>
    <recommendedName>
        <fullName evidence="3">Transposase</fullName>
    </recommendedName>
</protein>
<name>A0AAV7KRY3_PLEWA</name>
<comment type="caution">
    <text evidence="1">The sequence shown here is derived from an EMBL/GenBank/DDBJ whole genome shotgun (WGS) entry which is preliminary data.</text>
</comment>